<dbReference type="SMART" id="SM00530">
    <property type="entry name" value="HTH_XRE"/>
    <property type="match status" value="1"/>
</dbReference>
<evidence type="ECO:0000313" key="5">
    <source>
        <dbReference type="Proteomes" id="UP001056455"/>
    </source>
</evidence>
<evidence type="ECO:0000259" key="3">
    <source>
        <dbReference type="PROSITE" id="PS50943"/>
    </source>
</evidence>
<protein>
    <submittedName>
        <fullName evidence="4">Helix-turn-helix domain-containing protein</fullName>
    </submittedName>
</protein>
<dbReference type="Proteomes" id="UP001056455">
    <property type="component" value="Chromosome"/>
</dbReference>
<feature type="compositionally biased region" description="Basic and acidic residues" evidence="2">
    <location>
        <begin position="13"/>
        <end position="25"/>
    </location>
</feature>
<keyword evidence="5" id="KW-1185">Reference proteome</keyword>
<dbReference type="SUPFAM" id="SSF47413">
    <property type="entry name" value="lambda repressor-like DNA-binding domains"/>
    <property type="match status" value="1"/>
</dbReference>
<organism evidence="4 5">
    <name type="scientific">Ornithinimicrobium faecis</name>
    <dbReference type="NCBI Taxonomy" id="2934158"/>
    <lineage>
        <taxon>Bacteria</taxon>
        <taxon>Bacillati</taxon>
        <taxon>Actinomycetota</taxon>
        <taxon>Actinomycetes</taxon>
        <taxon>Micrococcales</taxon>
        <taxon>Ornithinimicrobiaceae</taxon>
        <taxon>Ornithinimicrobium</taxon>
    </lineage>
</organism>
<keyword evidence="1" id="KW-0238">DNA-binding</keyword>
<dbReference type="Gene3D" id="1.10.260.40">
    <property type="entry name" value="lambda repressor-like DNA-binding domains"/>
    <property type="match status" value="1"/>
</dbReference>
<dbReference type="InterPro" id="IPR050807">
    <property type="entry name" value="TransReg_Diox_bact_type"/>
</dbReference>
<dbReference type="RefSeq" id="WP_252593451.1">
    <property type="nucleotide sequence ID" value="NZ_CP099489.1"/>
</dbReference>
<dbReference type="CDD" id="cd00093">
    <property type="entry name" value="HTH_XRE"/>
    <property type="match status" value="1"/>
</dbReference>
<dbReference type="InterPro" id="IPR010982">
    <property type="entry name" value="Lambda_DNA-bd_dom_sf"/>
</dbReference>
<dbReference type="Pfam" id="PF13560">
    <property type="entry name" value="HTH_31"/>
    <property type="match status" value="1"/>
</dbReference>
<feature type="region of interest" description="Disordered" evidence="2">
    <location>
        <begin position="1"/>
        <end position="25"/>
    </location>
</feature>
<evidence type="ECO:0000256" key="2">
    <source>
        <dbReference type="SAM" id="MobiDB-lite"/>
    </source>
</evidence>
<sequence>MINLQGLGSMSSTEERRELKRLERETFGHKVREVRRARGLKQADVAEAAGMSRVTLSKVENGEHDLAVSFVRPLAAALGVPTGVLFTDSD</sequence>
<reference evidence="4" key="1">
    <citation type="submission" date="2022-06" db="EMBL/GenBank/DDBJ databases">
        <title>Ornithinimicrobium HY1793.</title>
        <authorList>
            <person name="Huang Y."/>
        </authorList>
    </citation>
    <scope>NUCLEOTIDE SEQUENCE</scope>
    <source>
        <strain evidence="4">HY1793</strain>
    </source>
</reference>
<proteinExistence type="predicted"/>
<feature type="compositionally biased region" description="Polar residues" evidence="2">
    <location>
        <begin position="1"/>
        <end position="12"/>
    </location>
</feature>
<name>A0ABY4YUF7_9MICO</name>
<dbReference type="PANTHER" id="PTHR46797">
    <property type="entry name" value="HTH-TYPE TRANSCRIPTIONAL REGULATOR"/>
    <property type="match status" value="1"/>
</dbReference>
<dbReference type="InterPro" id="IPR001387">
    <property type="entry name" value="Cro/C1-type_HTH"/>
</dbReference>
<dbReference type="PANTHER" id="PTHR46797:SF1">
    <property type="entry name" value="METHYLPHOSPHONATE SYNTHASE"/>
    <property type="match status" value="1"/>
</dbReference>
<feature type="domain" description="HTH cro/C1-type" evidence="3">
    <location>
        <begin position="31"/>
        <end position="85"/>
    </location>
</feature>
<gene>
    <name evidence="4" type="ORF">NF556_00085</name>
</gene>
<evidence type="ECO:0000313" key="4">
    <source>
        <dbReference type="EMBL" id="USQ80100.1"/>
    </source>
</evidence>
<accession>A0ABY4YUF7</accession>
<evidence type="ECO:0000256" key="1">
    <source>
        <dbReference type="ARBA" id="ARBA00023125"/>
    </source>
</evidence>
<dbReference type="PROSITE" id="PS50943">
    <property type="entry name" value="HTH_CROC1"/>
    <property type="match status" value="1"/>
</dbReference>
<dbReference type="EMBL" id="CP099489">
    <property type="protein sequence ID" value="USQ80100.1"/>
    <property type="molecule type" value="Genomic_DNA"/>
</dbReference>